<sequence>MSFSASQSSDIEKESHSDPRIHPQRRLLTPFLIDKSIPRIPEDDERAQFPFLQRKRHFLNELFFLWCFPVLKVGYRRTLDPNDMFKIQPGSHVDVDTVTNRFYTEFESKKDKYEKKYIKSHNLEDSEETRRIIKSNPDFKYPSNLLLFSLLKSIKKEVVLAVVTRALAEGAGTTNPILIRKLIKIIHKGAATQQVDKTGYGFAVGIALMVLFQGLMFASNFHLGTFVGSEAKGILTKVLVDKSFKLSREARLKYSPSDITSLLVWLEVI</sequence>
<reference evidence="1" key="1">
    <citation type="submission" date="2023-04" db="EMBL/GenBank/DDBJ databases">
        <title>Ambrosiozyma monospora NBRC 10751.</title>
        <authorList>
            <person name="Ichikawa N."/>
            <person name="Sato H."/>
            <person name="Tonouchi N."/>
        </authorList>
    </citation>
    <scope>NUCLEOTIDE SEQUENCE</scope>
    <source>
        <strain evidence="1">NBRC 10751</strain>
    </source>
</reference>
<protein>
    <submittedName>
        <fullName evidence="1">Unnamed protein product</fullName>
    </submittedName>
</protein>
<organism evidence="1 2">
    <name type="scientific">Ambrosiozyma monospora</name>
    <name type="common">Yeast</name>
    <name type="synonym">Endomycopsis monosporus</name>
    <dbReference type="NCBI Taxonomy" id="43982"/>
    <lineage>
        <taxon>Eukaryota</taxon>
        <taxon>Fungi</taxon>
        <taxon>Dikarya</taxon>
        <taxon>Ascomycota</taxon>
        <taxon>Saccharomycotina</taxon>
        <taxon>Pichiomycetes</taxon>
        <taxon>Pichiales</taxon>
        <taxon>Pichiaceae</taxon>
        <taxon>Ambrosiozyma</taxon>
    </lineage>
</organism>
<evidence type="ECO:0000313" key="1">
    <source>
        <dbReference type="EMBL" id="GMF00052.1"/>
    </source>
</evidence>
<evidence type="ECO:0000313" key="2">
    <source>
        <dbReference type="Proteomes" id="UP001165064"/>
    </source>
</evidence>
<dbReference type="EMBL" id="BSXS01011246">
    <property type="protein sequence ID" value="GMF00052.1"/>
    <property type="molecule type" value="Genomic_DNA"/>
</dbReference>
<name>A0ACB5U2N4_AMBMO</name>
<comment type="caution">
    <text evidence="1">The sequence shown here is derived from an EMBL/GenBank/DDBJ whole genome shotgun (WGS) entry which is preliminary data.</text>
</comment>
<accession>A0ACB5U2N4</accession>
<proteinExistence type="predicted"/>
<gene>
    <name evidence="1" type="ORF">Amon02_001090400</name>
</gene>
<dbReference type="Proteomes" id="UP001165064">
    <property type="component" value="Unassembled WGS sequence"/>
</dbReference>
<keyword evidence="2" id="KW-1185">Reference proteome</keyword>